<dbReference type="HOGENOM" id="CLU_120084_3_0_12"/>
<dbReference type="Proteomes" id="UP000000503">
    <property type="component" value="Chromosome"/>
</dbReference>
<reference evidence="2" key="1">
    <citation type="journal article" date="2013" name="Stand. Genomic Sci.">
        <title>Genome sequence of the thermophilic fresh-water bacterium Spirochaeta caldaria type strain (H1(T)), reclassification of Spirochaeta caldaria, Spirochaeta stenostrepta, and Spirochaeta zuelzerae in the genus Treponema as Treponema caldaria comb. nov., Treponema stenostrepta comb. nov., and Treponema zuelzerae comb. nov., and emendation of the genus Treponema.</title>
        <authorList>
            <person name="Abt B."/>
            <person name="Goker M."/>
            <person name="Scheuner C."/>
            <person name="Han C."/>
            <person name="Lu M."/>
            <person name="Misra M."/>
            <person name="Lapidus A."/>
            <person name="Nolan M."/>
            <person name="Lucas S."/>
            <person name="Hammon N."/>
            <person name="Deshpande S."/>
            <person name="Cheng J.F."/>
            <person name="Tapia R."/>
            <person name="Goodwin L.A."/>
            <person name="Pitluck S."/>
            <person name="Liolios K."/>
            <person name="Pagani I."/>
            <person name="Ivanova N."/>
            <person name="Mavromatis K."/>
            <person name="Mikhailova N."/>
            <person name="Huntemann M."/>
            <person name="Pati A."/>
            <person name="Chen A."/>
            <person name="Palaniappan K."/>
            <person name="Land M."/>
            <person name="Hauser L."/>
            <person name="Jeffries C.D."/>
            <person name="Rohde M."/>
            <person name="Spring S."/>
            <person name="Gronow S."/>
            <person name="Detter J.C."/>
            <person name="Bristow J."/>
            <person name="Eisen J.A."/>
            <person name="Markowitz V."/>
            <person name="Hugenholtz P."/>
            <person name="Kyrpides N.C."/>
            <person name="Woyke T."/>
            <person name="Klenk H.P."/>
        </authorList>
    </citation>
    <scope>NUCLEOTIDE SEQUENCE</scope>
    <source>
        <strain evidence="2">ATCC 51460 / DSM 7334 / H1</strain>
    </source>
</reference>
<protein>
    <recommendedName>
        <fullName evidence="3">NGG1p interacting factor NIF3</fullName>
    </recommendedName>
</protein>
<sequence>MYVLTTFVPHEYTESLLQALFDVGAGDYGMYDHCAFVCRGEGRFRPKAEAQPFIGTTEQDQRVIEDRIELIVRDELIDAVLVALHQTHPYETPAIYLYKMDERALR</sequence>
<dbReference type="Gene3D" id="3.30.70.120">
    <property type="match status" value="1"/>
</dbReference>
<keyword evidence="2" id="KW-1185">Reference proteome</keyword>
<dbReference type="AlphaFoldDB" id="F8F368"/>
<dbReference type="OrthoDB" id="1690807at2"/>
<dbReference type="PANTHER" id="PTHR41774">
    <property type="match status" value="1"/>
</dbReference>
<dbReference type="PANTHER" id="PTHR41774:SF1">
    <property type="entry name" value="NGG1P INTERACTING FACTOR NIF3"/>
    <property type="match status" value="1"/>
</dbReference>
<dbReference type="InterPro" id="IPR015867">
    <property type="entry name" value="N-reg_PII/ATP_PRibTrfase_C"/>
</dbReference>
<gene>
    <name evidence="1" type="ordered locus">Spica_2282</name>
</gene>
<proteinExistence type="predicted"/>
<dbReference type="SUPFAM" id="SSF102705">
    <property type="entry name" value="NIF3 (NGG1p interacting factor 3)-like"/>
    <property type="match status" value="1"/>
</dbReference>
<accession>F8F368</accession>
<dbReference type="RefSeq" id="WP_013969675.1">
    <property type="nucleotide sequence ID" value="NC_015732.1"/>
</dbReference>
<organism evidence="1 2">
    <name type="scientific">Gracilinema caldarium (strain ATCC 51460 / DSM 7334 / H1)</name>
    <name type="common">Treponema caldarium</name>
    <dbReference type="NCBI Taxonomy" id="744872"/>
    <lineage>
        <taxon>Bacteria</taxon>
        <taxon>Pseudomonadati</taxon>
        <taxon>Spirochaetota</taxon>
        <taxon>Spirochaetia</taxon>
        <taxon>Spirochaetales</taxon>
        <taxon>Breznakiellaceae</taxon>
        <taxon>Gracilinema</taxon>
    </lineage>
</organism>
<dbReference type="EMBL" id="CP002868">
    <property type="protein sequence ID" value="AEJ20394.1"/>
    <property type="molecule type" value="Genomic_DNA"/>
</dbReference>
<dbReference type="KEGG" id="scd:Spica_2282"/>
<dbReference type="eggNOG" id="COG3323">
    <property type="taxonomic scope" value="Bacteria"/>
</dbReference>
<evidence type="ECO:0000313" key="2">
    <source>
        <dbReference type="Proteomes" id="UP000000503"/>
    </source>
</evidence>
<evidence type="ECO:0000313" key="1">
    <source>
        <dbReference type="EMBL" id="AEJ20394.1"/>
    </source>
</evidence>
<dbReference type="STRING" id="744872.Spica_2282"/>
<dbReference type="InterPro" id="IPR036069">
    <property type="entry name" value="DUF34/NIF3_sf"/>
</dbReference>
<name>F8F368_GRAC1</name>
<evidence type="ECO:0008006" key="3">
    <source>
        <dbReference type="Google" id="ProtNLM"/>
    </source>
</evidence>